<feature type="domain" description="Glycosyl transferase family 28 C-terminal" evidence="1">
    <location>
        <begin position="1"/>
        <end position="113"/>
    </location>
</feature>
<dbReference type="InterPro" id="IPR007235">
    <property type="entry name" value="Glyco_trans_28_C"/>
</dbReference>
<dbReference type="Proteomes" id="UP000294546">
    <property type="component" value="Unassembled WGS sequence"/>
</dbReference>
<dbReference type="OrthoDB" id="7186565at2"/>
<evidence type="ECO:0000313" key="2">
    <source>
        <dbReference type="EMBL" id="TCK07549.1"/>
    </source>
</evidence>
<reference evidence="2 3" key="1">
    <citation type="submission" date="2019-03" db="EMBL/GenBank/DDBJ databases">
        <title>Genomic Encyclopedia of Archaeal and Bacterial Type Strains, Phase II (KMG-II): from individual species to whole genera.</title>
        <authorList>
            <person name="Goeker M."/>
        </authorList>
    </citation>
    <scope>NUCLEOTIDE SEQUENCE [LARGE SCALE GENOMIC DNA]</scope>
    <source>
        <strain evidence="2 3">DSM 27697</strain>
    </source>
</reference>
<proteinExistence type="predicted"/>
<evidence type="ECO:0000259" key="1">
    <source>
        <dbReference type="Pfam" id="PF04101"/>
    </source>
</evidence>
<dbReference type="SUPFAM" id="SSF53756">
    <property type="entry name" value="UDP-Glycosyltransferase/glycogen phosphorylase"/>
    <property type="match status" value="1"/>
</dbReference>
<keyword evidence="2" id="KW-0808">Transferase</keyword>
<accession>A0A4R1GMP0</accession>
<dbReference type="RefSeq" id="WP_132292376.1">
    <property type="nucleotide sequence ID" value="NZ_SMFU01000008.1"/>
</dbReference>
<organism evidence="2 3">
    <name type="scientific">Marinobacterium mangrovicola</name>
    <dbReference type="NCBI Taxonomy" id="1476959"/>
    <lineage>
        <taxon>Bacteria</taxon>
        <taxon>Pseudomonadati</taxon>
        <taxon>Pseudomonadota</taxon>
        <taxon>Gammaproteobacteria</taxon>
        <taxon>Oceanospirillales</taxon>
        <taxon>Oceanospirillaceae</taxon>
        <taxon>Marinobacterium</taxon>
    </lineage>
</organism>
<gene>
    <name evidence="2" type="ORF">CLV83_2420</name>
</gene>
<dbReference type="Pfam" id="PF04101">
    <property type="entry name" value="Glyco_tran_28_C"/>
    <property type="match status" value="1"/>
</dbReference>
<name>A0A4R1GMP0_9GAMM</name>
<evidence type="ECO:0000313" key="3">
    <source>
        <dbReference type="Proteomes" id="UP000294546"/>
    </source>
</evidence>
<dbReference type="EMBL" id="SMFU01000008">
    <property type="protein sequence ID" value="TCK07549.1"/>
    <property type="molecule type" value="Genomic_DNA"/>
</dbReference>
<protein>
    <submittedName>
        <fullName evidence="2">UDP-N-acetylglucosamine transferase subunit ALG13</fullName>
    </submittedName>
</protein>
<dbReference type="Gene3D" id="3.40.50.2000">
    <property type="entry name" value="Glycogen Phosphorylase B"/>
    <property type="match status" value="1"/>
</dbReference>
<dbReference type="GO" id="GO:0016758">
    <property type="term" value="F:hexosyltransferase activity"/>
    <property type="evidence" value="ECO:0007669"/>
    <property type="project" value="InterPro"/>
</dbReference>
<sequence length="171" mass="19231">MIFVTVGTQLPYERLIKAMDEWAAQNPHHQVFAQIGDTQYSPKHMETTRLISPQDYQLKLAEARVIVGHVGMGTIISGVEHKKPLVLMPRRFDLGEHRNDHQRGSAQMFGKLAGISIVENSEQLKIALEARLSAPAEGYSDQLKVSGQLIERISGFVSEHFELSTSRRKEP</sequence>
<comment type="caution">
    <text evidence="2">The sequence shown here is derived from an EMBL/GenBank/DDBJ whole genome shotgun (WGS) entry which is preliminary data.</text>
</comment>
<dbReference type="AlphaFoldDB" id="A0A4R1GMP0"/>
<keyword evidence="3" id="KW-1185">Reference proteome</keyword>